<evidence type="ECO:0000259" key="3">
    <source>
        <dbReference type="Pfam" id="PF22725"/>
    </source>
</evidence>
<dbReference type="RefSeq" id="WP_089752954.1">
    <property type="nucleotide sequence ID" value="NZ_FOOG01000030.1"/>
</dbReference>
<reference evidence="5" key="1">
    <citation type="submission" date="2016-10" db="EMBL/GenBank/DDBJ databases">
        <authorList>
            <person name="Varghese N."/>
            <person name="Submissions S."/>
        </authorList>
    </citation>
    <scope>NUCLEOTIDE SEQUENCE [LARGE SCALE GENOMIC DNA]</scope>
    <source>
        <strain evidence="5">FP5</strain>
    </source>
</reference>
<accession>A0A1I2QB48</accession>
<organism evidence="4 5">
    <name type="scientific">Halobacillus alkaliphilus</name>
    <dbReference type="NCBI Taxonomy" id="396056"/>
    <lineage>
        <taxon>Bacteria</taxon>
        <taxon>Bacillati</taxon>
        <taxon>Bacillota</taxon>
        <taxon>Bacilli</taxon>
        <taxon>Bacillales</taxon>
        <taxon>Bacillaceae</taxon>
        <taxon>Halobacillus</taxon>
    </lineage>
</organism>
<feature type="domain" description="Gfo/Idh/MocA-like oxidoreductase N-terminal" evidence="2">
    <location>
        <begin position="16"/>
        <end position="119"/>
    </location>
</feature>
<dbReference type="SUPFAM" id="SSF55347">
    <property type="entry name" value="Glyceraldehyde-3-phosphate dehydrogenase-like, C-terminal domain"/>
    <property type="match status" value="1"/>
</dbReference>
<dbReference type="InterPro" id="IPR055170">
    <property type="entry name" value="GFO_IDH_MocA-like_dom"/>
</dbReference>
<keyword evidence="5" id="KW-1185">Reference proteome</keyword>
<dbReference type="InterPro" id="IPR036291">
    <property type="entry name" value="NAD(P)-bd_dom_sf"/>
</dbReference>
<evidence type="ECO:0000259" key="2">
    <source>
        <dbReference type="Pfam" id="PF01408"/>
    </source>
</evidence>
<sequence length="335" mass="36643">MLKVALLSKWHVHADDYAAQAQENPNITISSVWDEDPARGKEWAEELEVPFVQNLTTLLSDPGIDAVIITSPTNQHKNLILAAAKHGKHIFTEKVLAFTIADCEQIFSAVDAAGVELMVSLPRLTDNYFVYAEQALNQGLLGQLTMVRCRAAHNGAVPTETSPTGWLPDAFFNPTQCGGGAMIDLGAHPIYLANRLLGTPSAVTGRLQQVTDRGVDDQSVSVVEYSNQAMAVLETSFVSSKSPFQLELYGTEGTLMVENREIRIKSTKLDTEEWTTPATVPALPLPIHQWAAAIGERTTPSITRTDAWNLTLINQGAALSQKRNRRVDLQQLTLS</sequence>
<dbReference type="SUPFAM" id="SSF51735">
    <property type="entry name" value="NAD(P)-binding Rossmann-fold domains"/>
    <property type="match status" value="1"/>
</dbReference>
<gene>
    <name evidence="4" type="ORF">SAMN05216353_1304</name>
</gene>
<dbReference type="Gene3D" id="3.30.360.10">
    <property type="entry name" value="Dihydrodipicolinate Reductase, domain 2"/>
    <property type="match status" value="1"/>
</dbReference>
<evidence type="ECO:0000256" key="1">
    <source>
        <dbReference type="ARBA" id="ARBA00023002"/>
    </source>
</evidence>
<protein>
    <submittedName>
        <fullName evidence="4">Predicted dehydrogenase</fullName>
    </submittedName>
</protein>
<dbReference type="Proteomes" id="UP000198897">
    <property type="component" value="Unassembled WGS sequence"/>
</dbReference>
<dbReference type="EMBL" id="FOOG01000030">
    <property type="protein sequence ID" value="SFG24599.1"/>
    <property type="molecule type" value="Genomic_DNA"/>
</dbReference>
<keyword evidence="1" id="KW-0560">Oxidoreductase</keyword>
<dbReference type="AlphaFoldDB" id="A0A1I2QB48"/>
<evidence type="ECO:0000313" key="4">
    <source>
        <dbReference type="EMBL" id="SFG24599.1"/>
    </source>
</evidence>
<dbReference type="GO" id="GO:0000166">
    <property type="term" value="F:nucleotide binding"/>
    <property type="evidence" value="ECO:0007669"/>
    <property type="project" value="InterPro"/>
</dbReference>
<evidence type="ECO:0000313" key="5">
    <source>
        <dbReference type="Proteomes" id="UP000198897"/>
    </source>
</evidence>
<proteinExistence type="predicted"/>
<dbReference type="InterPro" id="IPR050463">
    <property type="entry name" value="Gfo/Idh/MocA_oxidrdct_glycsds"/>
</dbReference>
<dbReference type="OrthoDB" id="9815825at2"/>
<feature type="domain" description="GFO/IDH/MocA-like oxidoreductase" evidence="3">
    <location>
        <begin position="130"/>
        <end position="255"/>
    </location>
</feature>
<dbReference type="PANTHER" id="PTHR43818:SF11">
    <property type="entry name" value="BCDNA.GH03377"/>
    <property type="match status" value="1"/>
</dbReference>
<name>A0A1I2QB48_9BACI</name>
<dbReference type="Pfam" id="PF01408">
    <property type="entry name" value="GFO_IDH_MocA"/>
    <property type="match status" value="1"/>
</dbReference>
<dbReference type="Pfam" id="PF22725">
    <property type="entry name" value="GFO_IDH_MocA_C3"/>
    <property type="match status" value="1"/>
</dbReference>
<dbReference type="PANTHER" id="PTHR43818">
    <property type="entry name" value="BCDNA.GH03377"/>
    <property type="match status" value="1"/>
</dbReference>
<dbReference type="GO" id="GO:0016491">
    <property type="term" value="F:oxidoreductase activity"/>
    <property type="evidence" value="ECO:0007669"/>
    <property type="project" value="UniProtKB-KW"/>
</dbReference>
<dbReference type="InterPro" id="IPR000683">
    <property type="entry name" value="Gfo/Idh/MocA-like_OxRdtase_N"/>
</dbReference>
<dbReference type="Gene3D" id="3.40.50.720">
    <property type="entry name" value="NAD(P)-binding Rossmann-like Domain"/>
    <property type="match status" value="1"/>
</dbReference>